<accession>A0AAW2GLV0</accession>
<evidence type="ECO:0000313" key="3">
    <source>
        <dbReference type="Proteomes" id="UP001430953"/>
    </source>
</evidence>
<organism evidence="2 3">
    <name type="scientific">Cardiocondyla obscurior</name>
    <dbReference type="NCBI Taxonomy" id="286306"/>
    <lineage>
        <taxon>Eukaryota</taxon>
        <taxon>Metazoa</taxon>
        <taxon>Ecdysozoa</taxon>
        <taxon>Arthropoda</taxon>
        <taxon>Hexapoda</taxon>
        <taxon>Insecta</taxon>
        <taxon>Pterygota</taxon>
        <taxon>Neoptera</taxon>
        <taxon>Endopterygota</taxon>
        <taxon>Hymenoptera</taxon>
        <taxon>Apocrita</taxon>
        <taxon>Aculeata</taxon>
        <taxon>Formicoidea</taxon>
        <taxon>Formicidae</taxon>
        <taxon>Myrmicinae</taxon>
        <taxon>Cardiocondyla</taxon>
    </lineage>
</organism>
<dbReference type="Proteomes" id="UP001430953">
    <property type="component" value="Unassembled WGS sequence"/>
</dbReference>
<feature type="region of interest" description="Disordered" evidence="1">
    <location>
        <begin position="22"/>
        <end position="88"/>
    </location>
</feature>
<evidence type="ECO:0000313" key="2">
    <source>
        <dbReference type="EMBL" id="KAL0128455.1"/>
    </source>
</evidence>
<gene>
    <name evidence="2" type="ORF">PUN28_003624</name>
</gene>
<dbReference type="EMBL" id="JADYXP020000003">
    <property type="protein sequence ID" value="KAL0128455.1"/>
    <property type="molecule type" value="Genomic_DNA"/>
</dbReference>
<evidence type="ECO:0000256" key="1">
    <source>
        <dbReference type="SAM" id="MobiDB-lite"/>
    </source>
</evidence>
<protein>
    <submittedName>
        <fullName evidence="2">Uncharacterized protein</fullName>
    </submittedName>
</protein>
<sequence>MIGGDYNARTCLEGGRRLREENKIEKRNSKNRKINEERRKLCRMEGEHSDRLRDGEQEDEKEDNKSKNRRGDRLESSVTHVEVRGKRS</sequence>
<feature type="compositionally biased region" description="Basic and acidic residues" evidence="1">
    <location>
        <begin position="62"/>
        <end position="88"/>
    </location>
</feature>
<keyword evidence="3" id="KW-1185">Reference proteome</keyword>
<feature type="compositionally biased region" description="Basic and acidic residues" evidence="1">
    <location>
        <begin position="22"/>
        <end position="55"/>
    </location>
</feature>
<reference evidence="2 3" key="1">
    <citation type="submission" date="2023-03" db="EMBL/GenBank/DDBJ databases">
        <title>High recombination rates correlate with genetic variation in Cardiocondyla obscurior ants.</title>
        <authorList>
            <person name="Errbii M."/>
        </authorList>
    </citation>
    <scope>NUCLEOTIDE SEQUENCE [LARGE SCALE GENOMIC DNA]</scope>
    <source>
        <strain evidence="2">Alpha-2009</strain>
        <tissue evidence="2">Whole body</tissue>
    </source>
</reference>
<proteinExistence type="predicted"/>
<dbReference type="AlphaFoldDB" id="A0AAW2GLV0"/>
<name>A0AAW2GLV0_9HYME</name>
<comment type="caution">
    <text evidence="2">The sequence shown here is derived from an EMBL/GenBank/DDBJ whole genome shotgun (WGS) entry which is preliminary data.</text>
</comment>